<dbReference type="VEuPathDB" id="FungiDB:PCH_Pc13g09590"/>
<accession>B6H441</accession>
<dbReference type="HOGENOM" id="CLU_1845758_0_0_1"/>
<gene>
    <name evidence="1" type="ORF">Pc13g09590</name>
    <name evidence="1" type="ORF">PCH_Pc13g09590</name>
</gene>
<dbReference type="Proteomes" id="UP000000724">
    <property type="component" value="Contig Pc00c13"/>
</dbReference>
<reference evidence="1 2" key="1">
    <citation type="journal article" date="2008" name="Nat. Biotechnol.">
        <title>Genome sequencing and analysis of the filamentous fungus Penicillium chrysogenum.</title>
        <authorList>
            <person name="van den Berg M.A."/>
            <person name="Albang R."/>
            <person name="Albermann K."/>
            <person name="Badger J.H."/>
            <person name="Daran J.-M."/>
            <person name="Driessen A.J.M."/>
            <person name="Garcia-Estrada C."/>
            <person name="Fedorova N.D."/>
            <person name="Harris D.M."/>
            <person name="Heijne W.H.M."/>
            <person name="Joardar V.S."/>
            <person name="Kiel J.A.K.W."/>
            <person name="Kovalchuk A."/>
            <person name="Martin J.F."/>
            <person name="Nierman W.C."/>
            <person name="Nijland J.G."/>
            <person name="Pronk J.T."/>
            <person name="Roubos J.A."/>
            <person name="van der Klei I.J."/>
            <person name="van Peij N.N.M.E."/>
            <person name="Veenhuis M."/>
            <person name="von Doehren H."/>
            <person name="Wagner C."/>
            <person name="Wortman J.R."/>
            <person name="Bovenberg R.A.L."/>
        </authorList>
    </citation>
    <scope>NUCLEOTIDE SEQUENCE [LARGE SCALE GENOMIC DNA]</scope>
    <source>
        <strain evidence="2">ATCC 28089 / DSM 1075 / NRRL 1951 / Wisconsin 54-1255</strain>
    </source>
</reference>
<keyword evidence="2" id="KW-1185">Reference proteome</keyword>
<name>B6H441_PENRW</name>
<organism evidence="1 2">
    <name type="scientific">Penicillium rubens (strain ATCC 28089 / DSM 1075 / NRRL 1951 / Wisconsin 54-1255)</name>
    <name type="common">Penicillium chrysogenum</name>
    <dbReference type="NCBI Taxonomy" id="500485"/>
    <lineage>
        <taxon>Eukaryota</taxon>
        <taxon>Fungi</taxon>
        <taxon>Dikarya</taxon>
        <taxon>Ascomycota</taxon>
        <taxon>Pezizomycotina</taxon>
        <taxon>Eurotiomycetes</taxon>
        <taxon>Eurotiomycetidae</taxon>
        <taxon>Eurotiales</taxon>
        <taxon>Aspergillaceae</taxon>
        <taxon>Penicillium</taxon>
        <taxon>Penicillium chrysogenum species complex</taxon>
    </lineage>
</organism>
<proteinExistence type="predicted"/>
<protein>
    <submittedName>
        <fullName evidence="1">Uncharacterized protein</fullName>
    </submittedName>
</protein>
<evidence type="ECO:0000313" key="2">
    <source>
        <dbReference type="Proteomes" id="UP000000724"/>
    </source>
</evidence>
<dbReference type="AlphaFoldDB" id="B6H441"/>
<sequence length="139" mass="15548">MFNNYRCKDKSTKESMFASLIRGVSKEGWSSIQGFPVPRRGISPNPKNAVKMMTQLMAREGLSCHWNSRYLDLQICTEHNMYAKGETGKDSICVVSDRATVYLLRIHGTDGFGRVLGITPDLNAKGQPPCGRRSLYSVD</sequence>
<evidence type="ECO:0000313" key="1">
    <source>
        <dbReference type="EMBL" id="CAP92028.1"/>
    </source>
</evidence>
<dbReference type="EMBL" id="AM920428">
    <property type="protein sequence ID" value="CAP92028.1"/>
    <property type="molecule type" value="Genomic_DNA"/>
</dbReference>